<dbReference type="PANTHER" id="PTHR20855">
    <property type="entry name" value="ADIPOR/PROGESTIN RECEPTOR-RELATED"/>
    <property type="match status" value="1"/>
</dbReference>
<dbReference type="Pfam" id="PF03006">
    <property type="entry name" value="HlyIII"/>
    <property type="match status" value="1"/>
</dbReference>
<dbReference type="PANTHER" id="PTHR20855:SF52">
    <property type="entry name" value="ADIPONECTIN RECEPTOR PROTEIN"/>
    <property type="match status" value="1"/>
</dbReference>
<dbReference type="RefSeq" id="XP_023627761.1">
    <property type="nucleotide sequence ID" value="XM_023771993.1"/>
</dbReference>
<feature type="transmembrane region" description="Helical" evidence="8">
    <location>
        <begin position="277"/>
        <end position="297"/>
    </location>
</feature>
<feature type="transmembrane region" description="Helical" evidence="8">
    <location>
        <begin position="240"/>
        <end position="257"/>
    </location>
</feature>
<dbReference type="EMBL" id="FJUY01000010">
    <property type="protein sequence ID" value="CZT20872.1"/>
    <property type="molecule type" value="Genomic_DNA"/>
</dbReference>
<evidence type="ECO:0000256" key="1">
    <source>
        <dbReference type="ARBA" id="ARBA00004141"/>
    </source>
</evidence>
<dbReference type="InterPro" id="IPR004254">
    <property type="entry name" value="AdipoR/HlyIII-related"/>
</dbReference>
<dbReference type="GO" id="GO:0006882">
    <property type="term" value="P:intracellular zinc ion homeostasis"/>
    <property type="evidence" value="ECO:0007669"/>
    <property type="project" value="TreeGrafter"/>
</dbReference>
<evidence type="ECO:0000256" key="8">
    <source>
        <dbReference type="SAM" id="Phobius"/>
    </source>
</evidence>
<protein>
    <submittedName>
        <fullName evidence="9">Related to membrane proteins, contain hemolysin III domain</fullName>
    </submittedName>
</protein>
<dbReference type="GeneID" id="35601863"/>
<feature type="transmembrane region" description="Helical" evidence="8">
    <location>
        <begin position="110"/>
        <end position="133"/>
    </location>
</feature>
<comment type="similarity">
    <text evidence="2">Belongs to the ADIPOR family.</text>
</comment>
<evidence type="ECO:0000256" key="2">
    <source>
        <dbReference type="ARBA" id="ARBA00007018"/>
    </source>
</evidence>
<evidence type="ECO:0000256" key="7">
    <source>
        <dbReference type="SAM" id="MobiDB-lite"/>
    </source>
</evidence>
<sequence length="315" mass="35736">MHTSEVRKRQMRDVNPDSAGAPMNSPKDGARTVTYTETLEWQRDNIHIRRGYRPAKADYREVLISLTFLHNETCNVYSHLLGAVLLPLLAAAFLRILSAPRFVGVSRMDYLMFGTFFCCAEVCLIFSTLYHLLGSHSHGVEQFWLRMDLLGIIIAVVGTFVPGIRYAFICDTGVQKLHWAIIISSGFATAVMICVPKFRRWRTARTCAYLALGASSFIPILHGVQLYGVEYMMRYSGLKWYLLEMVPYGLGVTLYAFRVPERFVPGYFDFWGASHQIFHVSILFGMFIHVVGLNEAFTACHTVDLCKIQAAHRAN</sequence>
<feature type="transmembrane region" description="Helical" evidence="8">
    <location>
        <begin position="145"/>
        <end position="165"/>
    </location>
</feature>
<evidence type="ECO:0000256" key="5">
    <source>
        <dbReference type="ARBA" id="ARBA00023136"/>
    </source>
</evidence>
<evidence type="ECO:0000256" key="4">
    <source>
        <dbReference type="ARBA" id="ARBA00022989"/>
    </source>
</evidence>
<gene>
    <name evidence="9" type="ORF">RCC_06732</name>
</gene>
<dbReference type="OrthoDB" id="529367at2759"/>
<feature type="region of interest" description="Disordered" evidence="7">
    <location>
        <begin position="1"/>
        <end position="30"/>
    </location>
</feature>
<proteinExistence type="inferred from homology"/>
<dbReference type="GO" id="GO:0046872">
    <property type="term" value="F:metal ion binding"/>
    <property type="evidence" value="ECO:0007669"/>
    <property type="project" value="UniProtKB-KW"/>
</dbReference>
<evidence type="ECO:0000313" key="9">
    <source>
        <dbReference type="EMBL" id="CZT20872.1"/>
    </source>
</evidence>
<feature type="binding site" evidence="6">
    <location>
        <position position="131"/>
    </location>
    <ligand>
        <name>Zn(2+)</name>
        <dbReference type="ChEBI" id="CHEBI:29105"/>
    </ligand>
</feature>
<name>A0A2D3UTM1_9PEZI</name>
<reference evidence="9 10" key="1">
    <citation type="submission" date="2016-03" db="EMBL/GenBank/DDBJ databases">
        <authorList>
            <person name="Ploux O."/>
        </authorList>
    </citation>
    <scope>NUCLEOTIDE SEQUENCE [LARGE SCALE GENOMIC DNA]</scope>
    <source>
        <strain evidence="9 10">URUG2</strain>
    </source>
</reference>
<dbReference type="Proteomes" id="UP000225277">
    <property type="component" value="Unassembled WGS sequence"/>
</dbReference>
<feature type="transmembrane region" description="Helical" evidence="8">
    <location>
        <begin position="177"/>
        <end position="195"/>
    </location>
</feature>
<dbReference type="GO" id="GO:0016020">
    <property type="term" value="C:membrane"/>
    <property type="evidence" value="ECO:0007669"/>
    <property type="project" value="UniProtKB-SubCell"/>
</dbReference>
<dbReference type="AlphaFoldDB" id="A0A2D3UTM1"/>
<keyword evidence="6" id="KW-0862">Zinc</keyword>
<feature type="compositionally biased region" description="Basic and acidic residues" evidence="7">
    <location>
        <begin position="1"/>
        <end position="15"/>
    </location>
</feature>
<accession>A0A2D3UTM1</accession>
<evidence type="ECO:0000256" key="6">
    <source>
        <dbReference type="PIRSR" id="PIRSR604254-1"/>
    </source>
</evidence>
<organism evidence="9 10">
    <name type="scientific">Ramularia collo-cygni</name>
    <dbReference type="NCBI Taxonomy" id="112498"/>
    <lineage>
        <taxon>Eukaryota</taxon>
        <taxon>Fungi</taxon>
        <taxon>Dikarya</taxon>
        <taxon>Ascomycota</taxon>
        <taxon>Pezizomycotina</taxon>
        <taxon>Dothideomycetes</taxon>
        <taxon>Dothideomycetidae</taxon>
        <taxon>Mycosphaerellales</taxon>
        <taxon>Mycosphaerellaceae</taxon>
        <taxon>Ramularia</taxon>
    </lineage>
</organism>
<keyword evidence="5 8" id="KW-0472">Membrane</keyword>
<keyword evidence="3 8" id="KW-0812">Transmembrane</keyword>
<evidence type="ECO:0000313" key="10">
    <source>
        <dbReference type="Proteomes" id="UP000225277"/>
    </source>
</evidence>
<evidence type="ECO:0000256" key="3">
    <source>
        <dbReference type="ARBA" id="ARBA00022692"/>
    </source>
</evidence>
<dbReference type="STRING" id="112498.A0A2D3UTM1"/>
<keyword evidence="6" id="KW-0479">Metal-binding</keyword>
<keyword evidence="4 8" id="KW-1133">Transmembrane helix</keyword>
<dbReference type="GO" id="GO:0038023">
    <property type="term" value="F:signaling receptor activity"/>
    <property type="evidence" value="ECO:0007669"/>
    <property type="project" value="TreeGrafter"/>
</dbReference>
<feature type="transmembrane region" description="Helical" evidence="8">
    <location>
        <begin position="76"/>
        <end position="98"/>
    </location>
</feature>
<comment type="subcellular location">
    <subcellularLocation>
        <location evidence="1">Membrane</location>
        <topology evidence="1">Multi-pass membrane protein</topology>
    </subcellularLocation>
</comment>
<keyword evidence="10" id="KW-1185">Reference proteome</keyword>
<feature type="binding site" evidence="6">
    <location>
        <position position="275"/>
    </location>
    <ligand>
        <name>Zn(2+)</name>
        <dbReference type="ChEBI" id="CHEBI:29105"/>
    </ligand>
</feature>
<feature type="binding site" evidence="6">
    <location>
        <position position="279"/>
    </location>
    <ligand>
        <name>Zn(2+)</name>
        <dbReference type="ChEBI" id="CHEBI:29105"/>
    </ligand>
</feature>